<dbReference type="SMART" id="SM00195">
    <property type="entry name" value="DSPc"/>
    <property type="match status" value="1"/>
</dbReference>
<dbReference type="InterPro" id="IPR000387">
    <property type="entry name" value="Tyr_Pase_dom"/>
</dbReference>
<dbReference type="PANTHER" id="PTHR46588">
    <property type="entry name" value="SERINE/THREONINE/TYROSINE-INTERACTING PROTEIN"/>
    <property type="match status" value="1"/>
</dbReference>
<dbReference type="GO" id="GO:0005737">
    <property type="term" value="C:cytoplasm"/>
    <property type="evidence" value="ECO:0007669"/>
    <property type="project" value="TreeGrafter"/>
</dbReference>
<dbReference type="InterPro" id="IPR052449">
    <property type="entry name" value="STYX-Interacting_Phosphatase"/>
</dbReference>
<dbReference type="InterPro" id="IPR000340">
    <property type="entry name" value="Dual-sp_phosphatase_cat-dom"/>
</dbReference>
<dbReference type="Gene3D" id="3.90.190.10">
    <property type="entry name" value="Protein tyrosine phosphatase superfamily"/>
    <property type="match status" value="1"/>
</dbReference>
<protein>
    <submittedName>
        <fullName evidence="3">Protein-tyrosine phosphatase-like protein</fullName>
    </submittedName>
</protein>
<evidence type="ECO:0000313" key="4">
    <source>
        <dbReference type="Proteomes" id="UP000799767"/>
    </source>
</evidence>
<comment type="similarity">
    <text evidence="1">Belongs to the protein-tyrosine phosphatase family. Non-receptor class subfamily.</text>
</comment>
<dbReference type="SUPFAM" id="SSF52799">
    <property type="entry name" value="(Phosphotyrosine protein) phosphatases II"/>
    <property type="match status" value="1"/>
</dbReference>
<dbReference type="RefSeq" id="XP_033586145.1">
    <property type="nucleotide sequence ID" value="XM_033734689.1"/>
</dbReference>
<reference evidence="3" key="1">
    <citation type="journal article" date="2020" name="Stud. Mycol.">
        <title>101 Dothideomycetes genomes: a test case for predicting lifestyles and emergence of pathogens.</title>
        <authorList>
            <person name="Haridas S."/>
            <person name="Albert R."/>
            <person name="Binder M."/>
            <person name="Bloem J."/>
            <person name="Labutti K."/>
            <person name="Salamov A."/>
            <person name="Andreopoulos B."/>
            <person name="Baker S."/>
            <person name="Barry K."/>
            <person name="Bills G."/>
            <person name="Bluhm B."/>
            <person name="Cannon C."/>
            <person name="Castanera R."/>
            <person name="Culley D."/>
            <person name="Daum C."/>
            <person name="Ezra D."/>
            <person name="Gonzalez J."/>
            <person name="Henrissat B."/>
            <person name="Kuo A."/>
            <person name="Liang C."/>
            <person name="Lipzen A."/>
            <person name="Lutzoni F."/>
            <person name="Magnuson J."/>
            <person name="Mondo S."/>
            <person name="Nolan M."/>
            <person name="Ohm R."/>
            <person name="Pangilinan J."/>
            <person name="Park H.-J."/>
            <person name="Ramirez L."/>
            <person name="Alfaro M."/>
            <person name="Sun H."/>
            <person name="Tritt A."/>
            <person name="Yoshinaga Y."/>
            <person name="Zwiers L.-H."/>
            <person name="Turgeon B."/>
            <person name="Goodwin S."/>
            <person name="Spatafora J."/>
            <person name="Crous P."/>
            <person name="Grigoriev I."/>
        </authorList>
    </citation>
    <scope>NUCLEOTIDE SEQUENCE</scope>
    <source>
        <strain evidence="3">CBS 113389</strain>
    </source>
</reference>
<gene>
    <name evidence="3" type="ORF">BDY17DRAFT_304216</name>
</gene>
<dbReference type="GO" id="GO:1990444">
    <property type="term" value="F:F-box domain binding"/>
    <property type="evidence" value="ECO:0007669"/>
    <property type="project" value="TreeGrafter"/>
</dbReference>
<accession>A0A6A6PI28</accession>
<dbReference type="GeneID" id="54475691"/>
<dbReference type="GO" id="GO:0062026">
    <property type="term" value="P:negative regulation of SCF-dependent proteasomal ubiquitin-dependent catabolic process"/>
    <property type="evidence" value="ECO:0007669"/>
    <property type="project" value="TreeGrafter"/>
</dbReference>
<dbReference type="Proteomes" id="UP000799767">
    <property type="component" value="Unassembled WGS sequence"/>
</dbReference>
<dbReference type="AlphaFoldDB" id="A0A6A6PI28"/>
<name>A0A6A6PI28_9PEZI</name>
<dbReference type="CDD" id="cd14498">
    <property type="entry name" value="DSP"/>
    <property type="match status" value="1"/>
</dbReference>
<dbReference type="OrthoDB" id="10252009at2759"/>
<dbReference type="GO" id="GO:0070372">
    <property type="term" value="P:regulation of ERK1 and ERK2 cascade"/>
    <property type="evidence" value="ECO:0007669"/>
    <property type="project" value="TreeGrafter"/>
</dbReference>
<proteinExistence type="inferred from homology"/>
<evidence type="ECO:0000256" key="1">
    <source>
        <dbReference type="ARBA" id="ARBA00009649"/>
    </source>
</evidence>
<sequence>MASSDTYFLAHPTSTSSYAIPAPPRIVVPPPALTHDNRPDIPLTSIVPSALDSIFDLRNLLQYNPVFEWTYERRRDAQLILPYLYLGPMTAAKDEEWLKREGITAILAVRQKGAFESKLMNSALRKAEALGLQFQALDVAGHAELIQLFPQTTQWIHQHVTSVYEQYQAMGKVLVFCESGNERSAGVVAAYLMETHVDVDYIKAMQFVQAQRFCVNFDDGMKRLLQGYWDILCARRAVAASAAAAEQNGEGGEDVMSGVVQNGQSRGKRALEHDGEGDEMVDGDDTADMARFDGRSFAPFVDLEF</sequence>
<dbReference type="GO" id="GO:0005654">
    <property type="term" value="C:nucleoplasm"/>
    <property type="evidence" value="ECO:0007669"/>
    <property type="project" value="TreeGrafter"/>
</dbReference>
<organism evidence="3 4">
    <name type="scientific">Neohortaea acidophila</name>
    <dbReference type="NCBI Taxonomy" id="245834"/>
    <lineage>
        <taxon>Eukaryota</taxon>
        <taxon>Fungi</taxon>
        <taxon>Dikarya</taxon>
        <taxon>Ascomycota</taxon>
        <taxon>Pezizomycotina</taxon>
        <taxon>Dothideomycetes</taxon>
        <taxon>Dothideomycetidae</taxon>
        <taxon>Mycosphaerellales</taxon>
        <taxon>Teratosphaeriaceae</taxon>
        <taxon>Neohortaea</taxon>
    </lineage>
</organism>
<evidence type="ECO:0000259" key="2">
    <source>
        <dbReference type="PROSITE" id="PS50056"/>
    </source>
</evidence>
<dbReference type="PANTHER" id="PTHR46588:SF1">
    <property type="entry name" value="SERINE_THREONINE_TYROSINE-INTERACTING PROTEIN"/>
    <property type="match status" value="1"/>
</dbReference>
<dbReference type="PROSITE" id="PS50056">
    <property type="entry name" value="TYR_PHOSPHATASE_2"/>
    <property type="match status" value="1"/>
</dbReference>
<dbReference type="GO" id="GO:0140096">
    <property type="term" value="F:catalytic activity, acting on a protein"/>
    <property type="evidence" value="ECO:0007669"/>
    <property type="project" value="UniProtKB-ARBA"/>
</dbReference>
<dbReference type="Pfam" id="PF00782">
    <property type="entry name" value="DSPc"/>
    <property type="match status" value="1"/>
</dbReference>
<keyword evidence="4" id="KW-1185">Reference proteome</keyword>
<evidence type="ECO:0000313" key="3">
    <source>
        <dbReference type="EMBL" id="KAF2479575.1"/>
    </source>
</evidence>
<dbReference type="EMBL" id="MU001641">
    <property type="protein sequence ID" value="KAF2479575.1"/>
    <property type="molecule type" value="Genomic_DNA"/>
</dbReference>
<dbReference type="InterPro" id="IPR020422">
    <property type="entry name" value="TYR_PHOSPHATASE_DUAL_dom"/>
</dbReference>
<dbReference type="InterPro" id="IPR029021">
    <property type="entry name" value="Prot-tyrosine_phosphatase-like"/>
</dbReference>
<feature type="domain" description="Tyrosine specific protein phosphatases" evidence="2">
    <location>
        <begin position="154"/>
        <end position="212"/>
    </location>
</feature>